<name>A0A0A9AL25_ARUDO</name>
<proteinExistence type="predicted"/>
<protein>
    <submittedName>
        <fullName evidence="1">Uncharacterized protein</fullName>
    </submittedName>
</protein>
<dbReference type="EMBL" id="GBRH01245486">
    <property type="protein sequence ID" value="JAD52409.1"/>
    <property type="molecule type" value="Transcribed_RNA"/>
</dbReference>
<reference evidence="1" key="1">
    <citation type="submission" date="2014-09" db="EMBL/GenBank/DDBJ databases">
        <authorList>
            <person name="Magalhaes I.L.F."/>
            <person name="Oliveira U."/>
            <person name="Santos F.R."/>
            <person name="Vidigal T.H.D.A."/>
            <person name="Brescovit A.D."/>
            <person name="Santos A.J."/>
        </authorList>
    </citation>
    <scope>NUCLEOTIDE SEQUENCE</scope>
    <source>
        <tissue evidence="1">Shoot tissue taken approximately 20 cm above the soil surface</tissue>
    </source>
</reference>
<dbReference type="AlphaFoldDB" id="A0A0A9AL25"/>
<reference evidence="1" key="2">
    <citation type="journal article" date="2015" name="Data Brief">
        <title>Shoot transcriptome of the giant reed, Arundo donax.</title>
        <authorList>
            <person name="Barrero R.A."/>
            <person name="Guerrero F.D."/>
            <person name="Moolhuijzen P."/>
            <person name="Goolsby J.A."/>
            <person name="Tidwell J."/>
            <person name="Bellgard S.E."/>
            <person name="Bellgard M.I."/>
        </authorList>
    </citation>
    <scope>NUCLEOTIDE SEQUENCE</scope>
    <source>
        <tissue evidence="1">Shoot tissue taken approximately 20 cm above the soil surface</tissue>
    </source>
</reference>
<organism evidence="1">
    <name type="scientific">Arundo donax</name>
    <name type="common">Giant reed</name>
    <name type="synonym">Donax arundinaceus</name>
    <dbReference type="NCBI Taxonomy" id="35708"/>
    <lineage>
        <taxon>Eukaryota</taxon>
        <taxon>Viridiplantae</taxon>
        <taxon>Streptophyta</taxon>
        <taxon>Embryophyta</taxon>
        <taxon>Tracheophyta</taxon>
        <taxon>Spermatophyta</taxon>
        <taxon>Magnoliopsida</taxon>
        <taxon>Liliopsida</taxon>
        <taxon>Poales</taxon>
        <taxon>Poaceae</taxon>
        <taxon>PACMAD clade</taxon>
        <taxon>Arundinoideae</taxon>
        <taxon>Arundineae</taxon>
        <taxon>Arundo</taxon>
    </lineage>
</organism>
<evidence type="ECO:0000313" key="1">
    <source>
        <dbReference type="EMBL" id="JAD52409.1"/>
    </source>
</evidence>
<sequence length="47" mass="5263">MIITQPFKSISVTSDAVDHYIPEFHTLDNEKKQPFGSALTIKNSNKA</sequence>
<accession>A0A0A9AL25</accession>